<feature type="transmembrane region" description="Helical" evidence="1">
    <location>
        <begin position="49"/>
        <end position="70"/>
    </location>
</feature>
<feature type="transmembrane region" description="Helical" evidence="1">
    <location>
        <begin position="76"/>
        <end position="96"/>
    </location>
</feature>
<evidence type="ECO:0008006" key="4">
    <source>
        <dbReference type="Google" id="ProtNLM"/>
    </source>
</evidence>
<dbReference type="RefSeq" id="WP_025086838.1">
    <property type="nucleotide sequence ID" value="NZ_AZFT01000053.1"/>
</dbReference>
<keyword evidence="1" id="KW-0472">Membrane</keyword>
<keyword evidence="1" id="KW-1133">Transmembrane helix</keyword>
<proteinExistence type="predicted"/>
<name>A0A0R1TZX6_9LACO</name>
<gene>
    <name evidence="2" type="ORF">FC32_GL001463</name>
</gene>
<reference evidence="2 3" key="1">
    <citation type="journal article" date="2015" name="Genome Announc.">
        <title>Expanding the biotechnology potential of lactobacilli through comparative genomics of 213 strains and associated genera.</title>
        <authorList>
            <person name="Sun Z."/>
            <person name="Harris H.M."/>
            <person name="McCann A."/>
            <person name="Guo C."/>
            <person name="Argimon S."/>
            <person name="Zhang W."/>
            <person name="Yang X."/>
            <person name="Jeffery I.B."/>
            <person name="Cooney J.C."/>
            <person name="Kagawa T.F."/>
            <person name="Liu W."/>
            <person name="Song Y."/>
            <person name="Salvetti E."/>
            <person name="Wrobel A."/>
            <person name="Rasinkangas P."/>
            <person name="Parkhill J."/>
            <person name="Rea M.C."/>
            <person name="O'Sullivan O."/>
            <person name="Ritari J."/>
            <person name="Douillard F.P."/>
            <person name="Paul Ross R."/>
            <person name="Yang R."/>
            <person name="Briner A.E."/>
            <person name="Felis G.E."/>
            <person name="de Vos W.M."/>
            <person name="Barrangou R."/>
            <person name="Klaenhammer T.R."/>
            <person name="Caufield P.W."/>
            <person name="Cui Y."/>
            <person name="Zhang H."/>
            <person name="O'Toole P.W."/>
        </authorList>
    </citation>
    <scope>NUCLEOTIDE SEQUENCE [LARGE SCALE GENOMIC DNA]</scope>
    <source>
        <strain evidence="2 3">DSM 16634</strain>
    </source>
</reference>
<dbReference type="Proteomes" id="UP000051324">
    <property type="component" value="Unassembled WGS sequence"/>
</dbReference>
<accession>A0A0R1TZX6</accession>
<evidence type="ECO:0000256" key="1">
    <source>
        <dbReference type="SAM" id="Phobius"/>
    </source>
</evidence>
<feature type="transmembrane region" description="Helical" evidence="1">
    <location>
        <begin position="6"/>
        <end position="28"/>
    </location>
</feature>
<dbReference type="eggNOG" id="ENOG5032K41">
    <property type="taxonomic scope" value="Bacteria"/>
</dbReference>
<dbReference type="EMBL" id="AZFT01000053">
    <property type="protein sequence ID" value="KRL84181.1"/>
    <property type="molecule type" value="Genomic_DNA"/>
</dbReference>
<keyword evidence="3" id="KW-1185">Reference proteome</keyword>
<protein>
    <recommendedName>
        <fullName evidence="4">Integral membrane protein</fullName>
    </recommendedName>
</protein>
<dbReference type="OrthoDB" id="2328185at2"/>
<dbReference type="AlphaFoldDB" id="A0A0R1TZX6"/>
<evidence type="ECO:0000313" key="3">
    <source>
        <dbReference type="Proteomes" id="UP000051324"/>
    </source>
</evidence>
<sequence length="98" mass="11120">MKELLTLGLTVILGAIVLYMGIFLATHLEKSFFGVFHPQENPSLQKAMRIWAIILIILGIFTIISAFVGIVLFQVIMLLLDAFFVLILSFFMPTYLRL</sequence>
<dbReference type="PATRIC" id="fig|1423724.4.peg.1527"/>
<evidence type="ECO:0000313" key="2">
    <source>
        <dbReference type="EMBL" id="KRL84181.1"/>
    </source>
</evidence>
<organism evidence="2 3">
    <name type="scientific">Ligilactobacillus apodemi DSM 16634 = JCM 16172</name>
    <dbReference type="NCBI Taxonomy" id="1423724"/>
    <lineage>
        <taxon>Bacteria</taxon>
        <taxon>Bacillati</taxon>
        <taxon>Bacillota</taxon>
        <taxon>Bacilli</taxon>
        <taxon>Lactobacillales</taxon>
        <taxon>Lactobacillaceae</taxon>
        <taxon>Ligilactobacillus</taxon>
    </lineage>
</organism>
<comment type="caution">
    <text evidence="2">The sequence shown here is derived from an EMBL/GenBank/DDBJ whole genome shotgun (WGS) entry which is preliminary data.</text>
</comment>
<keyword evidence="1" id="KW-0812">Transmembrane</keyword>